<dbReference type="InterPro" id="IPR014001">
    <property type="entry name" value="Helicase_ATP-bd"/>
</dbReference>
<feature type="compositionally biased region" description="Basic and acidic residues" evidence="11">
    <location>
        <begin position="888"/>
        <end position="901"/>
    </location>
</feature>
<dbReference type="InterPro" id="IPR006141">
    <property type="entry name" value="Intein_N"/>
</dbReference>
<feature type="domain" description="DOD-type homing endonuclease" evidence="12">
    <location>
        <begin position="400"/>
        <end position="466"/>
    </location>
</feature>
<evidence type="ECO:0000256" key="2">
    <source>
        <dbReference type="ARBA" id="ARBA00022763"/>
    </source>
</evidence>
<keyword evidence="8" id="KW-0238">DNA-binding</keyword>
<dbReference type="PANTHER" id="PTHR47962">
    <property type="entry name" value="ATP-DEPENDENT HELICASE LHR-RELATED-RELATED"/>
    <property type="match status" value="1"/>
</dbReference>
<evidence type="ECO:0000256" key="9">
    <source>
        <dbReference type="ARBA" id="ARBA00023204"/>
    </source>
</evidence>
<dbReference type="InterPro" id="IPR003587">
    <property type="entry name" value="Hint_dom_N"/>
</dbReference>
<dbReference type="PROSITE" id="PS51194">
    <property type="entry name" value="HELICASE_CTER"/>
    <property type="match status" value="1"/>
</dbReference>
<keyword evidence="16" id="KW-1185">Reference proteome</keyword>
<evidence type="ECO:0000256" key="11">
    <source>
        <dbReference type="SAM" id="MobiDB-lite"/>
    </source>
</evidence>
<dbReference type="InterPro" id="IPR036844">
    <property type="entry name" value="Hint_dom_sf"/>
</dbReference>
<evidence type="ECO:0000256" key="3">
    <source>
        <dbReference type="ARBA" id="ARBA00022801"/>
    </source>
</evidence>
<evidence type="ECO:0000256" key="1">
    <source>
        <dbReference type="ARBA" id="ARBA00022741"/>
    </source>
</evidence>
<evidence type="ECO:0000256" key="6">
    <source>
        <dbReference type="ARBA" id="ARBA00022840"/>
    </source>
</evidence>
<dbReference type="NCBIfam" id="NF010338">
    <property type="entry name" value="PRK13767.1"/>
    <property type="match status" value="1"/>
</dbReference>
<dbReference type="CDD" id="cd00081">
    <property type="entry name" value="Hint"/>
    <property type="match status" value="1"/>
</dbReference>
<dbReference type="EMBL" id="JAOPKB010000004">
    <property type="protein sequence ID" value="MCU4973061.1"/>
    <property type="molecule type" value="Genomic_DNA"/>
</dbReference>
<dbReference type="PROSITE" id="PS51192">
    <property type="entry name" value="HELICASE_ATP_BIND_1"/>
    <property type="match status" value="1"/>
</dbReference>
<dbReference type="InterPro" id="IPR004042">
    <property type="entry name" value="Intein_endonuc_central"/>
</dbReference>
<feature type="domain" description="Helicase C-terminal" evidence="14">
    <location>
        <begin position="932"/>
        <end position="1091"/>
    </location>
</feature>
<keyword evidence="5" id="KW-0068">Autocatalytic cleavage</keyword>
<dbReference type="SMART" id="SM00490">
    <property type="entry name" value="HELICc"/>
    <property type="match status" value="1"/>
</dbReference>
<dbReference type="Pfam" id="PF14890">
    <property type="entry name" value="Intein_splicing"/>
    <property type="match status" value="1"/>
</dbReference>
<gene>
    <name evidence="15" type="ORF">OB955_09935</name>
</gene>
<keyword evidence="4 15" id="KW-0347">Helicase</keyword>
<feature type="region of interest" description="Disordered" evidence="11">
    <location>
        <begin position="819"/>
        <end position="901"/>
    </location>
</feature>
<dbReference type="InterPro" id="IPR027417">
    <property type="entry name" value="P-loop_NTPase"/>
</dbReference>
<evidence type="ECO:0000256" key="5">
    <source>
        <dbReference type="ARBA" id="ARBA00022813"/>
    </source>
</evidence>
<keyword evidence="1" id="KW-0547">Nucleotide-binding</keyword>
<dbReference type="InterPro" id="IPR013701">
    <property type="entry name" value="Lhr-like_DEAD/DEAH_assoc"/>
</dbReference>
<dbReference type="GO" id="GO:0004386">
    <property type="term" value="F:helicase activity"/>
    <property type="evidence" value="ECO:0007669"/>
    <property type="project" value="UniProtKB-KW"/>
</dbReference>
<dbReference type="InterPro" id="IPR011545">
    <property type="entry name" value="DEAD/DEAH_box_helicase_dom"/>
</dbReference>
<dbReference type="EC" id="3.6.4.-" evidence="15"/>
<keyword evidence="2" id="KW-0227">DNA damage</keyword>
<dbReference type="Gene3D" id="2.170.16.10">
    <property type="entry name" value="Hedgehog/Intein (Hint) domain"/>
    <property type="match status" value="2"/>
</dbReference>
<feature type="domain" description="Helicase ATP-binding" evidence="13">
    <location>
        <begin position="645"/>
        <end position="820"/>
    </location>
</feature>
<dbReference type="PROSITE" id="PS50817">
    <property type="entry name" value="INTEIN_N_TER"/>
    <property type="match status" value="1"/>
</dbReference>
<dbReference type="SUPFAM" id="SSF55608">
    <property type="entry name" value="Homing endonucleases"/>
    <property type="match status" value="1"/>
</dbReference>
<reference evidence="15 16" key="1">
    <citation type="submission" date="2022-09" db="EMBL/GenBank/DDBJ databases">
        <title>Enrichment on poylsaccharides allowed isolation of novel metabolic and taxonomic groups of Haloarchaea.</title>
        <authorList>
            <person name="Sorokin D.Y."/>
            <person name="Elcheninov A.G."/>
            <person name="Khizhniak T.V."/>
            <person name="Kolganova T.V."/>
            <person name="Kublanov I.V."/>
        </authorList>
    </citation>
    <scope>NUCLEOTIDE SEQUENCE [LARGE SCALE GENOMIC DNA]</scope>
    <source>
        <strain evidence="15 16">AArc-m2/3/4</strain>
    </source>
</reference>
<comment type="caution">
    <text evidence="15">The sequence shown here is derived from an EMBL/GenBank/DDBJ whole genome shotgun (WGS) entry which is preliminary data.</text>
</comment>
<dbReference type="SMART" id="SM00305">
    <property type="entry name" value="HintC"/>
    <property type="match status" value="1"/>
</dbReference>
<feature type="compositionally biased region" description="Basic and acidic residues" evidence="11">
    <location>
        <begin position="820"/>
        <end position="846"/>
    </location>
</feature>
<dbReference type="InterPro" id="IPR052511">
    <property type="entry name" value="ATP-dep_Helicase"/>
</dbReference>
<keyword evidence="9" id="KW-0234">DNA repair</keyword>
<dbReference type="SUPFAM" id="SSF52540">
    <property type="entry name" value="P-loop containing nucleoside triphosphate hydrolases"/>
    <property type="match status" value="2"/>
</dbReference>
<dbReference type="Proteomes" id="UP001320972">
    <property type="component" value="Unassembled WGS sequence"/>
</dbReference>
<evidence type="ECO:0000256" key="7">
    <source>
        <dbReference type="ARBA" id="ARBA00023000"/>
    </source>
</evidence>
<dbReference type="SMART" id="SM00487">
    <property type="entry name" value="DEXDc"/>
    <property type="match status" value="1"/>
</dbReference>
<dbReference type="Gene3D" id="3.40.50.300">
    <property type="entry name" value="P-loop containing nucleotide triphosphate hydrolases"/>
    <property type="match status" value="2"/>
</dbReference>
<dbReference type="PRINTS" id="PR00379">
    <property type="entry name" value="INTEIN"/>
</dbReference>
<keyword evidence="7" id="KW-0651">Protein splicing</keyword>
<evidence type="ECO:0000256" key="10">
    <source>
        <dbReference type="ARBA" id="ARBA00023235"/>
    </source>
</evidence>
<keyword evidence="3 15" id="KW-0378">Hydrolase</keyword>
<dbReference type="SUPFAM" id="SSF51294">
    <property type="entry name" value="Hedgehog/intein (Hint) domain"/>
    <property type="match status" value="1"/>
</dbReference>
<evidence type="ECO:0000259" key="12">
    <source>
        <dbReference type="PROSITE" id="PS50819"/>
    </source>
</evidence>
<evidence type="ECO:0000256" key="4">
    <source>
        <dbReference type="ARBA" id="ARBA00022806"/>
    </source>
</evidence>
<dbReference type="InterPro" id="IPR003586">
    <property type="entry name" value="Hint_dom_C"/>
</dbReference>
<proteinExistence type="predicted"/>
<name>A0ABT2QDR1_9EURY</name>
<dbReference type="Pfam" id="PF08494">
    <property type="entry name" value="DEAD_assoc"/>
    <property type="match status" value="1"/>
</dbReference>
<dbReference type="NCBIfam" id="TIGR01443">
    <property type="entry name" value="intein_Cterm"/>
    <property type="match status" value="1"/>
</dbReference>
<evidence type="ECO:0000313" key="16">
    <source>
        <dbReference type="Proteomes" id="UP001320972"/>
    </source>
</evidence>
<dbReference type="InterPro" id="IPR006142">
    <property type="entry name" value="INTEIN"/>
</dbReference>
<evidence type="ECO:0000256" key="8">
    <source>
        <dbReference type="ARBA" id="ARBA00023125"/>
    </source>
</evidence>
<dbReference type="InterPro" id="IPR030934">
    <property type="entry name" value="Intein_C"/>
</dbReference>
<evidence type="ECO:0000259" key="13">
    <source>
        <dbReference type="PROSITE" id="PS51192"/>
    </source>
</evidence>
<dbReference type="InterPro" id="IPR001650">
    <property type="entry name" value="Helicase_C-like"/>
</dbReference>
<dbReference type="Pfam" id="PF00270">
    <property type="entry name" value="DEAD"/>
    <property type="match status" value="1"/>
</dbReference>
<dbReference type="InterPro" id="IPR045628">
    <property type="entry name" value="Lhr_WH_dom"/>
</dbReference>
<keyword evidence="6" id="KW-0067">ATP-binding</keyword>
<dbReference type="CDD" id="cd18796">
    <property type="entry name" value="SF2_C_LHR"/>
    <property type="match status" value="1"/>
</dbReference>
<dbReference type="Pfam" id="PF19306">
    <property type="entry name" value="WHD_Lhr"/>
    <property type="match status" value="1"/>
</dbReference>
<sequence>MDGSGLPISDEQLPFEFDPDAVEDWDVFELLEPAVQEWWLREFGEFVPENGGFFTPPQRGAIPKIHEGTNTLIAAPTGSGKCVKPDTPMIVQDDGEATVLRANDLLERRQRKVADVDEDGELHTSSVEAYSLDEDELTLRQSMVYSERYDGPLHRIRTSYGREVEVTPDHPLLVETSSGPEWRSASTIEAGDRIGIPTRIELPERAIDLDVCAALDRLRSEFPLVATEAESDRVVARLEDEAPISVFDESERWLAMALAGLSLPDVADRLSISVSSVWKLVTGETEYRAEEFLALLRTECTPLEPGDVLVKTDNGRVSRFRYPTTLDSDLADLAAFVLAEGLIGEYDRGTFVTISQKNWTGLLEQAMETMRDQFGVEFERKTEIDYIIPNTAFSVFFSELLDIESGPGRDVPLPNWVLNASKPIKRSFLSTFLSLEAEIRSDEVRLVQANELKIEQVTYLLLSFGILPARGRREKYATNTDEQTRREYHSLTVRGVENLSTLLSECSLVHPTVDELRAHASRQGNGNHIGRHAFDYRDIRALSTYFENDRAFNAEFGTIYEVARRSGYLTERALETLSTKLKSLPSDETTRELAAMIDDRLNRNVAWVTVESNETAHYSGRIVDLSVPDTHNFVGGRGGVYLHNTLASFTSIIDELYRRDRNDDGLENSVYCLYISPLKSLANDIHRNLEVPLEGITSILEERGEDVGEIRHAIRHGDTSSSDRQKMLAETPHILNTTPETLAILLNSPKFREKLRTVEYVIVDEIHSLAGGKRGTHMAVSLERLAALTHEEFTRIGCSATIEPLSRVAEFLVGQCEAPRASDGRVARDENRPSNHASELEAREQTENSVSREPGAVPRTADERTGSEATREPREAPRASERGAGSEATRESSDPGDQTRDYELVDARFAREFDLELECPTDDLINTSRDIVQDRFYHMLHEHIQDHTNTLVFTNTRSGAERVLHNLRERFDEYDEDNSGCHHGSLSKEVRQGIESRLKDGDLEVVTSSTSLELGIDMPHVDLVVQVGSPKSVAALLQRVGRAGHRVGQTVTGRVIALDRDELVECAVMLKKAEEGFVDSVSIPENAQDVAAQHVYGMAIAEIRPESEVKAILRRAYPYRNYGEDDFEQLMRYLTADYAGLEDRNVYAKVWRDENDPPNGEHHHESFPVGEPLIGKRGRLARVIYMTNIGTIPDSFTCDVSTRGSNEWVGQLDESYLDTLEKGDVFVLGGDHFEYRYRRGSKVYVDRTSARPTVPSWYSERLPLSYDLGCEILAFQRELLERYESGGPPAVRAWLRELPLDDDSVRALARLFDYQLRYAGPESVSTDSRLVVEVERDRQEYERHYYVHSAYGRKVNDGLSRLLAYECAQEATANVQVAVADNGFVLSMPLNRKVDLEGILEDLRPEDVRDKLRNALSGTDLLQRYFRINATRSLMILKRYKGYEKSASEQQVSSEMLLGFAEDLEEFAVIEETYREILEDKLNVAEIEGIVGAMAAGDLEVSRHLLDSPTPRAFGLATLSASDVVLAEDESAALQAFHEHVLEEIGEESLAGLSGAVSNE</sequence>
<dbReference type="Gene3D" id="3.10.28.10">
    <property type="entry name" value="Homing endonucleases"/>
    <property type="match status" value="1"/>
</dbReference>
<dbReference type="GO" id="GO:0016787">
    <property type="term" value="F:hydrolase activity"/>
    <property type="evidence" value="ECO:0007669"/>
    <property type="project" value="UniProtKB-KW"/>
</dbReference>
<dbReference type="PANTHER" id="PTHR47962:SF6">
    <property type="entry name" value="LARGE HELICASE-RELATED PROTEIN"/>
    <property type="match status" value="1"/>
</dbReference>
<dbReference type="SMART" id="SM00306">
    <property type="entry name" value="HintN"/>
    <property type="match status" value="1"/>
</dbReference>
<evidence type="ECO:0000259" key="14">
    <source>
        <dbReference type="PROSITE" id="PS51194"/>
    </source>
</evidence>
<keyword evidence="10" id="KW-0413">Isomerase</keyword>
<dbReference type="InterPro" id="IPR027434">
    <property type="entry name" value="Homing_endonucl"/>
</dbReference>
<accession>A0ABT2QDR1</accession>
<dbReference type="PROSITE" id="PS50818">
    <property type="entry name" value="INTEIN_C_TER"/>
    <property type="match status" value="1"/>
</dbReference>
<dbReference type="NCBIfam" id="TIGR01445">
    <property type="entry name" value="intein_Nterm"/>
    <property type="match status" value="1"/>
</dbReference>
<dbReference type="PROSITE" id="PS50819">
    <property type="entry name" value="INTEIN_ENDONUCLEASE"/>
    <property type="match status" value="1"/>
</dbReference>
<organism evidence="15 16">
    <name type="scientific">Natronoglomus mannanivorans</name>
    <dbReference type="NCBI Taxonomy" id="2979990"/>
    <lineage>
        <taxon>Archaea</taxon>
        <taxon>Methanobacteriati</taxon>
        <taxon>Methanobacteriota</taxon>
        <taxon>Stenosarchaea group</taxon>
        <taxon>Halobacteria</taxon>
        <taxon>Halobacteriales</taxon>
        <taxon>Natrialbaceae</taxon>
        <taxon>Natronoglomus</taxon>
    </lineage>
</organism>
<protein>
    <submittedName>
        <fullName evidence="15">ATP-dependent helicase</fullName>
        <ecNumber evidence="15">3.6.4.-</ecNumber>
    </submittedName>
</protein>
<evidence type="ECO:0000313" key="15">
    <source>
        <dbReference type="EMBL" id="MCU4973061.1"/>
    </source>
</evidence>
<feature type="compositionally biased region" description="Basic and acidic residues" evidence="11">
    <location>
        <begin position="860"/>
        <end position="881"/>
    </location>
</feature>
<dbReference type="Pfam" id="PF00271">
    <property type="entry name" value="Helicase_C"/>
    <property type="match status" value="1"/>
</dbReference>